<comment type="similarity">
    <text evidence="1">Belongs to the peptidase C15 family.</text>
</comment>
<evidence type="ECO:0000313" key="6">
    <source>
        <dbReference type="Proteomes" id="UP001244552"/>
    </source>
</evidence>
<gene>
    <name evidence="5" type="ORF">QO018_002969</name>
</gene>
<keyword evidence="2" id="KW-0645">Protease</keyword>
<reference evidence="5 6" key="1">
    <citation type="submission" date="2023-07" db="EMBL/GenBank/DDBJ databases">
        <title>Genomic Encyclopedia of Type Strains, Phase IV (KMG-IV): sequencing the most valuable type-strain genomes for metagenomic binning, comparative biology and taxonomic classification.</title>
        <authorList>
            <person name="Goeker M."/>
        </authorList>
    </citation>
    <scope>NUCLEOTIDE SEQUENCE [LARGE SCALE GENOMIC DNA]</scope>
    <source>
        <strain evidence="5 6">DSM 19922</strain>
    </source>
</reference>
<evidence type="ECO:0000256" key="2">
    <source>
        <dbReference type="ARBA" id="ARBA00022670"/>
    </source>
</evidence>
<dbReference type="GO" id="GO:0016920">
    <property type="term" value="F:pyroglutamyl-peptidase activity"/>
    <property type="evidence" value="ECO:0007669"/>
    <property type="project" value="UniProtKB-EC"/>
</dbReference>
<dbReference type="Proteomes" id="UP001244552">
    <property type="component" value="Unassembled WGS sequence"/>
</dbReference>
<dbReference type="SUPFAM" id="SSF53182">
    <property type="entry name" value="Pyrrolidone carboxyl peptidase (pyroglutamate aminopeptidase)"/>
    <property type="match status" value="1"/>
</dbReference>
<keyword evidence="6" id="KW-1185">Reference proteome</keyword>
<dbReference type="InterPro" id="IPR016125">
    <property type="entry name" value="Peptidase_C15-like"/>
</dbReference>
<comment type="caution">
    <text evidence="5">The sequence shown here is derived from an EMBL/GenBank/DDBJ whole genome shotgun (WGS) entry which is preliminary data.</text>
</comment>
<dbReference type="Pfam" id="PF01470">
    <property type="entry name" value="Peptidase_C15"/>
    <property type="match status" value="1"/>
</dbReference>
<dbReference type="EC" id="3.4.19.3" evidence="5"/>
<protein>
    <submittedName>
        <fullName evidence="5">Pyroglutamyl-peptidase</fullName>
        <ecNumber evidence="5">3.4.19.3</ecNumber>
    </submittedName>
</protein>
<name>A0ABU0MKU6_9PROT</name>
<sequence length="218" mass="23321">MTAPILLTGFAPFGTLPDGGPDRMPDHPWAGDPTALLMDRLAGEPGVVAATLPPLYDACGDAFAELLERHRPKAALAFGYLESSDSIQVERLAWNRDESPLPDAAGTVRDAADIVPGGPAAHGGTLPVPRVMRELAMAGLPVTFGDFSGGYLGNHLFYRARHHIESAGLDVPFGFFHMPPLPERAQSLRKRGGLALERQELAVRTLVRMLQNALDGIA</sequence>
<evidence type="ECO:0000256" key="4">
    <source>
        <dbReference type="ARBA" id="ARBA00022807"/>
    </source>
</evidence>
<evidence type="ECO:0000313" key="5">
    <source>
        <dbReference type="EMBL" id="MDQ0534098.1"/>
    </source>
</evidence>
<keyword evidence="3 5" id="KW-0378">Hydrolase</keyword>
<keyword evidence="4" id="KW-0788">Thiol protease</keyword>
<accession>A0ABU0MKU6</accession>
<dbReference type="RefSeq" id="WP_209982992.1">
    <property type="nucleotide sequence ID" value="NZ_JAGINO010000010.1"/>
</dbReference>
<organism evidence="5 6">
    <name type="scientific">Azospirillum picis</name>
    <dbReference type="NCBI Taxonomy" id="488438"/>
    <lineage>
        <taxon>Bacteria</taxon>
        <taxon>Pseudomonadati</taxon>
        <taxon>Pseudomonadota</taxon>
        <taxon>Alphaproteobacteria</taxon>
        <taxon>Rhodospirillales</taxon>
        <taxon>Azospirillaceae</taxon>
        <taxon>Azospirillum</taxon>
    </lineage>
</organism>
<dbReference type="InterPro" id="IPR036440">
    <property type="entry name" value="Peptidase_C15-like_sf"/>
</dbReference>
<proteinExistence type="inferred from homology"/>
<evidence type="ECO:0000256" key="3">
    <source>
        <dbReference type="ARBA" id="ARBA00022801"/>
    </source>
</evidence>
<evidence type="ECO:0000256" key="1">
    <source>
        <dbReference type="ARBA" id="ARBA00006641"/>
    </source>
</evidence>
<dbReference type="EMBL" id="JAUSVU010000010">
    <property type="protein sequence ID" value="MDQ0534098.1"/>
    <property type="molecule type" value="Genomic_DNA"/>
</dbReference>
<dbReference type="Gene3D" id="3.40.630.20">
    <property type="entry name" value="Peptidase C15, pyroglutamyl peptidase I-like"/>
    <property type="match status" value="1"/>
</dbReference>